<reference evidence="2 3" key="1">
    <citation type="submission" date="2018-12" db="EMBL/GenBank/DDBJ databases">
        <authorList>
            <consortium name="Pathogen Informatics"/>
        </authorList>
    </citation>
    <scope>NUCLEOTIDE SEQUENCE [LARGE SCALE GENOMIC DNA]</scope>
    <source>
        <strain evidence="2 3">NCTC13652</strain>
    </source>
</reference>
<sequence>MNLFDKMMQQLDGPQGRFSLLDRYYSGDQAVTFLNADEAELLNRKLFRMAVNFPRLAVDSLAERLRVTGLRVDGAADARLWSDWKANNLDEMAAVAHREALTLGECPVIVWADDQGNPRVSVESPHQCVVRRDPATREVVGALKRWSNEDAGQTYAVEYLPDQIVWFVAQSAGAAGGFQAVRKVDNPLGVVPVVDLRNSDRLLGPGASEIDDLIPLVDALDKLLLDMLTTSESAARPRRWATGITLAEDLDSDDPNESSALSNPFPEGDKMMISESAESKFGQLPGADLSAYQDAVNVTLQQIMAMSALPAHMVGITAANPTSADALRAAESGLTARAEARQVTFGRAWEQVAALMVAVRTGADPRAIHTSVDWAPADTRSAAQEADATVKLFQAGILPRRFALQKLGYSAEDIAQIEATPASTN</sequence>
<dbReference type="Pfam" id="PF05133">
    <property type="entry name" value="SPP1_portal"/>
    <property type="match status" value="1"/>
</dbReference>
<keyword evidence="3" id="KW-1185">Reference proteome</keyword>
<dbReference type="InterPro" id="IPR021145">
    <property type="entry name" value="Portal_protein_SPP1_Gp6-like"/>
</dbReference>
<dbReference type="EMBL" id="LR134473">
    <property type="protein sequence ID" value="VEI03492.1"/>
    <property type="molecule type" value="Genomic_DNA"/>
</dbReference>
<evidence type="ECO:0000256" key="1">
    <source>
        <dbReference type="SAM" id="MobiDB-lite"/>
    </source>
</evidence>
<proteinExistence type="predicted"/>
<evidence type="ECO:0000313" key="2">
    <source>
        <dbReference type="EMBL" id="VEI03492.1"/>
    </source>
</evidence>
<dbReference type="AlphaFoldDB" id="A0A3S4W8T1"/>
<feature type="region of interest" description="Disordered" evidence="1">
    <location>
        <begin position="249"/>
        <end position="269"/>
    </location>
</feature>
<gene>
    <name evidence="2" type="ORF">NCTC13652_01698</name>
</gene>
<organism evidence="2 3">
    <name type="scientific">Acidipropionibacterium jensenii</name>
    <dbReference type="NCBI Taxonomy" id="1749"/>
    <lineage>
        <taxon>Bacteria</taxon>
        <taxon>Bacillati</taxon>
        <taxon>Actinomycetota</taxon>
        <taxon>Actinomycetes</taxon>
        <taxon>Propionibacteriales</taxon>
        <taxon>Propionibacteriaceae</taxon>
        <taxon>Acidipropionibacterium</taxon>
    </lineage>
</organism>
<dbReference type="Proteomes" id="UP000277858">
    <property type="component" value="Chromosome"/>
</dbReference>
<accession>A0A3S4W8T1</accession>
<evidence type="ECO:0000313" key="3">
    <source>
        <dbReference type="Proteomes" id="UP000277858"/>
    </source>
</evidence>
<dbReference type="STRING" id="1122997.GCA_000425285_00066"/>
<protein>
    <submittedName>
        <fullName evidence="2">Phage portal protein, SPP1 Gp6-like</fullName>
    </submittedName>
</protein>
<name>A0A3S4W8T1_9ACTN</name>